<evidence type="ECO:0000256" key="4">
    <source>
        <dbReference type="ARBA" id="ARBA00020268"/>
    </source>
</evidence>
<dbReference type="EMBL" id="LTAY01000026">
    <property type="protein sequence ID" value="OPX49012.1"/>
    <property type="molecule type" value="Genomic_DNA"/>
</dbReference>
<feature type="transmembrane region" description="Helical" evidence="13">
    <location>
        <begin position="322"/>
        <end position="340"/>
    </location>
</feature>
<dbReference type="Pfam" id="PF01554">
    <property type="entry name" value="MatE"/>
    <property type="match status" value="2"/>
</dbReference>
<dbReference type="PANTHER" id="PTHR43298">
    <property type="entry name" value="MULTIDRUG RESISTANCE PROTEIN NORM-RELATED"/>
    <property type="match status" value="1"/>
</dbReference>
<evidence type="ECO:0000256" key="7">
    <source>
        <dbReference type="ARBA" id="ARBA00022475"/>
    </source>
</evidence>
<keyword evidence="6" id="KW-0050">Antiport</keyword>
<feature type="transmembrane region" description="Helical" evidence="13">
    <location>
        <begin position="134"/>
        <end position="153"/>
    </location>
</feature>
<dbReference type="GO" id="GO:0015297">
    <property type="term" value="F:antiporter activity"/>
    <property type="evidence" value="ECO:0007669"/>
    <property type="project" value="UniProtKB-KW"/>
</dbReference>
<feature type="transmembrane region" description="Helical" evidence="13">
    <location>
        <begin position="360"/>
        <end position="380"/>
    </location>
</feature>
<evidence type="ECO:0000256" key="3">
    <source>
        <dbReference type="ARBA" id="ARBA00010199"/>
    </source>
</evidence>
<evidence type="ECO:0000256" key="5">
    <source>
        <dbReference type="ARBA" id="ARBA00022448"/>
    </source>
</evidence>
<keyword evidence="5" id="KW-0813">Transport</keyword>
<dbReference type="InterPro" id="IPR002528">
    <property type="entry name" value="MATE_fam"/>
</dbReference>
<dbReference type="RefSeq" id="WP_080022072.1">
    <property type="nucleotide sequence ID" value="NZ_LTAY01000026.1"/>
</dbReference>
<evidence type="ECO:0000313" key="14">
    <source>
        <dbReference type="EMBL" id="OPX49012.1"/>
    </source>
</evidence>
<dbReference type="InterPro" id="IPR050222">
    <property type="entry name" value="MATE_MdtK"/>
</dbReference>
<dbReference type="PIRSF" id="PIRSF006603">
    <property type="entry name" value="DinF"/>
    <property type="match status" value="1"/>
</dbReference>
<feature type="transmembrane region" description="Helical" evidence="13">
    <location>
        <begin position="55"/>
        <end position="79"/>
    </location>
</feature>
<evidence type="ECO:0000256" key="8">
    <source>
        <dbReference type="ARBA" id="ARBA00022692"/>
    </source>
</evidence>
<feature type="transmembrane region" description="Helical" evidence="13">
    <location>
        <begin position="91"/>
        <end position="114"/>
    </location>
</feature>
<evidence type="ECO:0000256" key="9">
    <source>
        <dbReference type="ARBA" id="ARBA00022989"/>
    </source>
</evidence>
<feature type="transmembrane region" description="Helical" evidence="13">
    <location>
        <begin position="241"/>
        <end position="265"/>
    </location>
</feature>
<feature type="transmembrane region" description="Helical" evidence="13">
    <location>
        <begin position="165"/>
        <end position="185"/>
    </location>
</feature>
<keyword evidence="8 13" id="KW-0812">Transmembrane</keyword>
<keyword evidence="11 13" id="KW-0472">Membrane</keyword>
<feature type="transmembrane region" description="Helical" evidence="13">
    <location>
        <begin position="15"/>
        <end position="35"/>
    </location>
</feature>
<feature type="transmembrane region" description="Helical" evidence="13">
    <location>
        <begin position="277"/>
        <end position="302"/>
    </location>
</feature>
<evidence type="ECO:0000256" key="13">
    <source>
        <dbReference type="SAM" id="Phobius"/>
    </source>
</evidence>
<evidence type="ECO:0000256" key="11">
    <source>
        <dbReference type="ARBA" id="ARBA00023136"/>
    </source>
</evidence>
<feature type="transmembrane region" description="Helical" evidence="13">
    <location>
        <begin position="197"/>
        <end position="218"/>
    </location>
</feature>
<dbReference type="CDD" id="cd13134">
    <property type="entry name" value="MATE_like_8"/>
    <property type="match status" value="1"/>
</dbReference>
<evidence type="ECO:0000313" key="15">
    <source>
        <dbReference type="Proteomes" id="UP000191448"/>
    </source>
</evidence>
<evidence type="ECO:0000256" key="2">
    <source>
        <dbReference type="ARBA" id="ARBA00004651"/>
    </source>
</evidence>
<accession>A0A1V4SWR2</accession>
<dbReference type="Proteomes" id="UP000191448">
    <property type="component" value="Unassembled WGS sequence"/>
</dbReference>
<dbReference type="InterPro" id="IPR048279">
    <property type="entry name" value="MdtK-like"/>
</dbReference>
<keyword evidence="9 13" id="KW-1133">Transmembrane helix</keyword>
<dbReference type="OrthoDB" id="9780160at2"/>
<evidence type="ECO:0000256" key="10">
    <source>
        <dbReference type="ARBA" id="ARBA00023065"/>
    </source>
</evidence>
<keyword evidence="7" id="KW-1003">Cell membrane</keyword>
<comment type="subcellular location">
    <subcellularLocation>
        <location evidence="2">Cell membrane</location>
        <topology evidence="2">Multi-pass membrane protein</topology>
    </subcellularLocation>
</comment>
<feature type="transmembrane region" description="Helical" evidence="13">
    <location>
        <begin position="392"/>
        <end position="413"/>
    </location>
</feature>
<sequence length="460" mass="50140">MGNLLRGDKKFYRKVFIIALPIVIQNFITSSLNIVDTIMIGSLGEKEIAAVGIGNQYFFLMNIVMMGLFSGIGIFISQYFGKNDKESIRKLVGMGLFASFIVGGLFTVFALAIPNGIIGLFNTDSNVIAIGAEYLSTVCLSYIFTAISFNFGIASRCVEKTTVPMIASAIALCINTVLNYGLIFGKFGFSAMGVRGAAIATLIARIIECIIIIAYLYYTKNIIAGSFKEFKSFEFSFVKKVWITVMPVLLNEACWGFGSIMYNIIYGRIGTSAIAAVQIATTVTNLFLVVIFGIASASLVIVGKEVGKNKVEKAIEYGKNSLNLGCIIGILLSILIILLAGKIVDIYNISNEVKEWTKAILYVTSVVMVVRVYNIIAIVGVLRGGGDAKVSFYIEASTMWFIGVPAALIGAFLLGLPVYIVYALCGLEEIVKMILCVKRIRGRKWINSLVEEKMVEVIQS</sequence>
<evidence type="ECO:0000256" key="1">
    <source>
        <dbReference type="ARBA" id="ARBA00003408"/>
    </source>
</evidence>
<dbReference type="GO" id="GO:0005886">
    <property type="term" value="C:plasma membrane"/>
    <property type="evidence" value="ECO:0007669"/>
    <property type="project" value="UniProtKB-SubCell"/>
</dbReference>
<keyword evidence="10" id="KW-0406">Ion transport</keyword>
<dbReference type="PANTHER" id="PTHR43298:SF2">
    <property type="entry name" value="FMN_FAD EXPORTER YEEO-RELATED"/>
    <property type="match status" value="1"/>
</dbReference>
<dbReference type="AlphaFoldDB" id="A0A1V4SWR2"/>
<protein>
    <recommendedName>
        <fullName evidence="4">Probable multidrug resistance protein NorM</fullName>
    </recommendedName>
    <alternativeName>
        <fullName evidence="12">Multidrug-efflux transporter</fullName>
    </alternativeName>
</protein>
<dbReference type="GO" id="GO:0006811">
    <property type="term" value="P:monoatomic ion transport"/>
    <property type="evidence" value="ECO:0007669"/>
    <property type="project" value="UniProtKB-KW"/>
</dbReference>
<dbReference type="GO" id="GO:0042910">
    <property type="term" value="F:xenobiotic transmembrane transporter activity"/>
    <property type="evidence" value="ECO:0007669"/>
    <property type="project" value="InterPro"/>
</dbReference>
<dbReference type="NCBIfam" id="TIGR00797">
    <property type="entry name" value="matE"/>
    <property type="match status" value="1"/>
</dbReference>
<comment type="function">
    <text evidence="1">Multidrug efflux pump.</text>
</comment>
<name>A0A1V4SWR2_9CLOT</name>
<comment type="similarity">
    <text evidence="3">Belongs to the multi antimicrobial extrusion (MATE) (TC 2.A.66.1) family.</text>
</comment>
<comment type="caution">
    <text evidence="14">The sequence shown here is derived from an EMBL/GenBank/DDBJ whole genome shotgun (WGS) entry which is preliminary data.</text>
</comment>
<reference evidence="14 15" key="1">
    <citation type="submission" date="2016-02" db="EMBL/GenBank/DDBJ databases">
        <title>Genome sequence of Clostridium thermobutyricum DSM 4928.</title>
        <authorList>
            <person name="Poehlein A."/>
            <person name="Daniel R."/>
        </authorList>
    </citation>
    <scope>NUCLEOTIDE SEQUENCE [LARGE SCALE GENOMIC DNA]</scope>
    <source>
        <strain evidence="14 15">DSM 4928</strain>
    </source>
</reference>
<proteinExistence type="inferred from homology"/>
<organism evidence="14 15">
    <name type="scientific">Clostridium thermobutyricum DSM 4928</name>
    <dbReference type="NCBI Taxonomy" id="1121339"/>
    <lineage>
        <taxon>Bacteria</taxon>
        <taxon>Bacillati</taxon>
        <taxon>Bacillota</taxon>
        <taxon>Clostridia</taxon>
        <taxon>Eubacteriales</taxon>
        <taxon>Clostridiaceae</taxon>
        <taxon>Clostridium</taxon>
    </lineage>
</organism>
<gene>
    <name evidence="14" type="primary">mdtK</name>
    <name evidence="14" type="ORF">CLTHE_07590</name>
</gene>
<evidence type="ECO:0000256" key="6">
    <source>
        <dbReference type="ARBA" id="ARBA00022449"/>
    </source>
</evidence>
<evidence type="ECO:0000256" key="12">
    <source>
        <dbReference type="ARBA" id="ARBA00031636"/>
    </source>
</evidence>